<organism evidence="13 14">
    <name type="scientific">Algoriphagus zhangzhouensis</name>
    <dbReference type="NCBI Taxonomy" id="1073327"/>
    <lineage>
        <taxon>Bacteria</taxon>
        <taxon>Pseudomonadati</taxon>
        <taxon>Bacteroidota</taxon>
        <taxon>Cytophagia</taxon>
        <taxon>Cytophagales</taxon>
        <taxon>Cyclobacteriaceae</taxon>
        <taxon>Algoriphagus</taxon>
    </lineage>
</organism>
<keyword evidence="7 8" id="KW-0998">Cell outer membrane</keyword>
<dbReference type="SUPFAM" id="SSF49464">
    <property type="entry name" value="Carboxypeptidase regulatory domain-like"/>
    <property type="match status" value="1"/>
</dbReference>
<proteinExistence type="inferred from homology"/>
<comment type="subcellular location">
    <subcellularLocation>
        <location evidence="1 8">Cell outer membrane</location>
        <topology evidence="1 8">Multi-pass membrane protein</topology>
    </subcellularLocation>
</comment>
<evidence type="ECO:0000259" key="12">
    <source>
        <dbReference type="Pfam" id="PF07715"/>
    </source>
</evidence>
<name>A0A1M7ZEV9_9BACT</name>
<dbReference type="Pfam" id="PF07715">
    <property type="entry name" value="Plug"/>
    <property type="match status" value="1"/>
</dbReference>
<feature type="chain" id="PRO_5012274886" evidence="10">
    <location>
        <begin position="31"/>
        <end position="1008"/>
    </location>
</feature>
<dbReference type="NCBIfam" id="TIGR04056">
    <property type="entry name" value="OMP_RagA_SusC"/>
    <property type="match status" value="1"/>
</dbReference>
<keyword evidence="4 8" id="KW-0812">Transmembrane</keyword>
<dbReference type="PROSITE" id="PS52016">
    <property type="entry name" value="TONB_DEPENDENT_REC_3"/>
    <property type="match status" value="1"/>
</dbReference>
<evidence type="ECO:0000256" key="2">
    <source>
        <dbReference type="ARBA" id="ARBA00022448"/>
    </source>
</evidence>
<dbReference type="Gene3D" id="2.40.170.20">
    <property type="entry name" value="TonB-dependent receptor, beta-barrel domain"/>
    <property type="match status" value="1"/>
</dbReference>
<dbReference type="Pfam" id="PF00593">
    <property type="entry name" value="TonB_dep_Rec_b-barrel"/>
    <property type="match status" value="1"/>
</dbReference>
<evidence type="ECO:0000259" key="11">
    <source>
        <dbReference type="Pfam" id="PF00593"/>
    </source>
</evidence>
<evidence type="ECO:0000313" key="14">
    <source>
        <dbReference type="Proteomes" id="UP000184609"/>
    </source>
</evidence>
<dbReference type="InterPro" id="IPR000531">
    <property type="entry name" value="Beta-barrel_TonB"/>
</dbReference>
<keyword evidence="10" id="KW-0732">Signal</keyword>
<evidence type="ECO:0000256" key="5">
    <source>
        <dbReference type="ARBA" id="ARBA00023077"/>
    </source>
</evidence>
<dbReference type="InterPro" id="IPR039426">
    <property type="entry name" value="TonB-dep_rcpt-like"/>
</dbReference>
<dbReference type="InterPro" id="IPR037066">
    <property type="entry name" value="Plug_dom_sf"/>
</dbReference>
<keyword evidence="3 8" id="KW-1134">Transmembrane beta strand</keyword>
<dbReference type="InterPro" id="IPR036942">
    <property type="entry name" value="Beta-barrel_TonB_sf"/>
</dbReference>
<dbReference type="GO" id="GO:0009279">
    <property type="term" value="C:cell outer membrane"/>
    <property type="evidence" value="ECO:0007669"/>
    <property type="project" value="UniProtKB-SubCell"/>
</dbReference>
<reference evidence="14" key="1">
    <citation type="submission" date="2016-12" db="EMBL/GenBank/DDBJ databases">
        <authorList>
            <person name="Varghese N."/>
            <person name="Submissions S."/>
        </authorList>
    </citation>
    <scope>NUCLEOTIDE SEQUENCE [LARGE SCALE GENOMIC DNA]</scope>
    <source>
        <strain evidence="14">DSM 25035</strain>
    </source>
</reference>
<evidence type="ECO:0000256" key="1">
    <source>
        <dbReference type="ARBA" id="ARBA00004571"/>
    </source>
</evidence>
<dbReference type="Gene3D" id="2.60.40.1120">
    <property type="entry name" value="Carboxypeptidase-like, regulatory domain"/>
    <property type="match status" value="1"/>
</dbReference>
<dbReference type="PROSITE" id="PS51257">
    <property type="entry name" value="PROKAR_LIPOPROTEIN"/>
    <property type="match status" value="1"/>
</dbReference>
<keyword evidence="5 9" id="KW-0798">TonB box</keyword>
<keyword evidence="14" id="KW-1185">Reference proteome</keyword>
<accession>A0A1M7ZEV9</accession>
<dbReference type="Gene3D" id="2.170.130.10">
    <property type="entry name" value="TonB-dependent receptor, plug domain"/>
    <property type="match status" value="1"/>
</dbReference>
<evidence type="ECO:0000256" key="10">
    <source>
        <dbReference type="SAM" id="SignalP"/>
    </source>
</evidence>
<evidence type="ECO:0000256" key="7">
    <source>
        <dbReference type="ARBA" id="ARBA00023237"/>
    </source>
</evidence>
<dbReference type="SUPFAM" id="SSF56935">
    <property type="entry name" value="Porins"/>
    <property type="match status" value="1"/>
</dbReference>
<dbReference type="InterPro" id="IPR023997">
    <property type="entry name" value="TonB-dep_OMP_SusC/RagA_CS"/>
</dbReference>
<feature type="signal peptide" evidence="10">
    <location>
        <begin position="1"/>
        <end position="30"/>
    </location>
</feature>
<protein>
    <submittedName>
        <fullName evidence="13">Iron complex outermembrane recepter protein</fullName>
    </submittedName>
</protein>
<dbReference type="RefSeq" id="WP_083586458.1">
    <property type="nucleotide sequence ID" value="NZ_FRXN01000003.1"/>
</dbReference>
<dbReference type="STRING" id="1073327.SAMN04488108_2758"/>
<evidence type="ECO:0000256" key="4">
    <source>
        <dbReference type="ARBA" id="ARBA00022692"/>
    </source>
</evidence>
<evidence type="ECO:0000256" key="8">
    <source>
        <dbReference type="PROSITE-ProRule" id="PRU01360"/>
    </source>
</evidence>
<evidence type="ECO:0000256" key="3">
    <source>
        <dbReference type="ARBA" id="ARBA00022452"/>
    </source>
</evidence>
<evidence type="ECO:0000313" key="13">
    <source>
        <dbReference type="EMBL" id="SHO63445.1"/>
    </source>
</evidence>
<evidence type="ECO:0000256" key="6">
    <source>
        <dbReference type="ARBA" id="ARBA00023136"/>
    </source>
</evidence>
<feature type="domain" description="TonB-dependent receptor-like beta-barrel" evidence="11">
    <location>
        <begin position="447"/>
        <end position="962"/>
    </location>
</feature>
<gene>
    <name evidence="13" type="ORF">SAMN04488108_2758</name>
</gene>
<evidence type="ECO:0000256" key="9">
    <source>
        <dbReference type="RuleBase" id="RU003357"/>
    </source>
</evidence>
<dbReference type="EMBL" id="FRXN01000003">
    <property type="protein sequence ID" value="SHO63445.1"/>
    <property type="molecule type" value="Genomic_DNA"/>
</dbReference>
<dbReference type="AlphaFoldDB" id="A0A1M7ZEV9"/>
<dbReference type="NCBIfam" id="TIGR04057">
    <property type="entry name" value="SusC_RagA_signa"/>
    <property type="match status" value="1"/>
</dbReference>
<dbReference type="Proteomes" id="UP000184609">
    <property type="component" value="Unassembled WGS sequence"/>
</dbReference>
<dbReference type="FunFam" id="2.60.40.1120:FF:000003">
    <property type="entry name" value="Outer membrane protein Omp121"/>
    <property type="match status" value="1"/>
</dbReference>
<comment type="similarity">
    <text evidence="8 9">Belongs to the TonB-dependent receptor family.</text>
</comment>
<dbReference type="OrthoDB" id="9768177at2"/>
<dbReference type="InterPro" id="IPR008969">
    <property type="entry name" value="CarboxyPept-like_regulatory"/>
</dbReference>
<keyword evidence="6 8" id="KW-0472">Membrane</keyword>
<keyword evidence="2 8" id="KW-0813">Transport</keyword>
<dbReference type="InterPro" id="IPR023996">
    <property type="entry name" value="TonB-dep_OMP_SusC/RagA"/>
</dbReference>
<dbReference type="InterPro" id="IPR012910">
    <property type="entry name" value="Plug_dom"/>
</dbReference>
<sequence>MMKLLSKKHWSALLLIGLGCQFTFSAPSFAEGNFARISAYEKQAEIRGTVTDESGEELIGASVSIKGTVTGTITDIDGSFSINANPGDVLVFSYIGYISKEVTLGNETTLNVELTADITQLEDVVVVAYGVQKKSDVTGAISSTKSEDFNKGVVVNPGQLLQGKVAGVNVTNTSGEPGAAQDVIIRGIGSLRSGTTPLYVVDGFVLDNTTTGLASNPLNFINPQDIESIDVLKDASAAAIYGARAANGVIVITTKRGKEGKTEMNLSVSTAWSNMANKIDVFSADEFRRQVPAIGGTLYDAGGNTDWQDALTQTGRSNNINFSMSGAASERFSYYVSAGVEDLEGILLNSELKRYSGRVNMTQKALNGRFNVDYNLTASRTENFRPDNGGIIVNMLQLNPTIPAFTNGSPTQLVDMLNPVVNNEIYSDVAINNRMLANISPSYEIIKGLTYKLNLGVDFSTTNRDVQRKPYNLLEGYELGYLNSAITRNSNQLVENILTYKFESGKIETTVLAGHSYQKTFVQQQAFNLTGFANNDVDPIYQDQTSTQEQPTTVNSYAIENELQSFFGRVNYGYDGKYLATATLRADGSSKFGENNKYGVFPSFALGWNISREGFMQESFFDNLKLRASWGQTGNQEIPSKITQLSFSESKGGNDTYPLTPGATTLDGYPYGTIFTRLANPDIQWEVSTQTNIGLDFSFFDFRLSGTVDYFNKISENILLEVVPADPIQPTATYWTNVPDMQIQNQGFEFGLEYNNDPQRPFQFNLGGNATIIDNKVVNSPFAVLTTGAASGAGQTGATINGYINGEPIGAFYMKDFIGIGENGLNAFRDVNGDGQVLENDRTVVGSALPKMLYAFHTNLKYKGFDLGINFNGASGNKIFNHTTMSLFQKGMLASSFNTTDFATQYPEEDITNANEVSTRYLEDGSFLRLNNATLAYSLRPEAIGLGDVVRNIRISLTGQNLFVITNYSGFDPEVNTGSSTGGVQTFGIDRFTYPKARTILLGLNVAF</sequence>
<feature type="domain" description="TonB-dependent receptor plug" evidence="12">
    <location>
        <begin position="134"/>
        <end position="249"/>
    </location>
</feature>
<dbReference type="Pfam" id="PF13715">
    <property type="entry name" value="CarbopepD_reg_2"/>
    <property type="match status" value="1"/>
</dbReference>